<protein>
    <recommendedName>
        <fullName evidence="4 13">Threonylcarbamoyl-AMP synthase</fullName>
        <shortName evidence="13">TC-AMP synthase</shortName>
        <ecNumber evidence="3 13">2.7.7.87</ecNumber>
    </recommendedName>
    <alternativeName>
        <fullName evidence="11 13">L-threonylcarbamoyladenylate synthase</fullName>
    </alternativeName>
</protein>
<dbReference type="InterPro" id="IPR038385">
    <property type="entry name" value="Sua5/YwlC_C"/>
</dbReference>
<evidence type="ECO:0000256" key="4">
    <source>
        <dbReference type="ARBA" id="ARBA00015492"/>
    </source>
</evidence>
<dbReference type="Pfam" id="PF03481">
    <property type="entry name" value="Sua5_C"/>
    <property type="match status" value="1"/>
</dbReference>
<keyword evidence="6 13" id="KW-0808">Transferase</keyword>
<feature type="binding site" evidence="14">
    <location>
        <position position="196"/>
    </location>
    <ligand>
        <name>ATP</name>
        <dbReference type="ChEBI" id="CHEBI:30616"/>
    </ligand>
</feature>
<evidence type="ECO:0000256" key="3">
    <source>
        <dbReference type="ARBA" id="ARBA00012584"/>
    </source>
</evidence>
<keyword evidence="10 13" id="KW-0067">ATP-binding</keyword>
<keyword evidence="17" id="KW-1185">Reference proteome</keyword>
<proteinExistence type="inferred from homology"/>
<dbReference type="Proteomes" id="UP000024332">
    <property type="component" value="Unassembled WGS sequence"/>
</dbReference>
<reference evidence="16 17" key="1">
    <citation type="submission" date="2014-03" db="EMBL/GenBank/DDBJ databases">
        <title>Draft genome sequence of the novel thermoacidophilic archaea Acidianus copahuensis ALE1 strain, isolated from Copahue volcanic area in Neuquen Argentina.</title>
        <authorList>
            <person name="Urbieta M.S."/>
            <person name="Rascovan N."/>
            <person name="Castro C."/>
            <person name="Revale S."/>
            <person name="Giaveno M.A."/>
            <person name="Vazquez M.P."/>
            <person name="Donati E.R."/>
        </authorList>
    </citation>
    <scope>NUCLEOTIDE SEQUENCE [LARGE SCALE GENOMIC DNA]</scope>
    <source>
        <strain evidence="16 17">ALE1</strain>
    </source>
</reference>
<evidence type="ECO:0000256" key="14">
    <source>
        <dbReference type="PIRSR" id="PIRSR004930-1"/>
    </source>
</evidence>
<dbReference type="PANTHER" id="PTHR17490">
    <property type="entry name" value="SUA5"/>
    <property type="match status" value="1"/>
</dbReference>
<feature type="binding site" evidence="14">
    <location>
        <position position="36"/>
    </location>
    <ligand>
        <name>L-threonine</name>
        <dbReference type="ChEBI" id="CHEBI:57926"/>
    </ligand>
</feature>
<dbReference type="InterPro" id="IPR005145">
    <property type="entry name" value="Sua5_C"/>
</dbReference>
<dbReference type="PIRSF" id="PIRSF004930">
    <property type="entry name" value="Tln_factor_SUA5"/>
    <property type="match status" value="1"/>
</dbReference>
<feature type="binding site" evidence="14">
    <location>
        <position position="142"/>
    </location>
    <ligand>
        <name>L-threonine</name>
        <dbReference type="ChEBI" id="CHEBI:57926"/>
    </ligand>
</feature>
<dbReference type="STRING" id="1160895.CM19_10270"/>
<name>A0A031LM27_9CREN</name>
<dbReference type="NCBIfam" id="TIGR00057">
    <property type="entry name" value="L-threonylcarbamoyladenylate synthase"/>
    <property type="match status" value="1"/>
</dbReference>
<dbReference type="InterPro" id="IPR010923">
    <property type="entry name" value="T(6)A37_SUA5"/>
</dbReference>
<dbReference type="PANTHER" id="PTHR17490:SF16">
    <property type="entry name" value="THREONYLCARBAMOYL-AMP SYNTHASE"/>
    <property type="match status" value="1"/>
</dbReference>
<comment type="subcellular location">
    <subcellularLocation>
        <location evidence="1 13">Cytoplasm</location>
    </subcellularLocation>
</comment>
<evidence type="ECO:0000256" key="7">
    <source>
        <dbReference type="ARBA" id="ARBA00022694"/>
    </source>
</evidence>
<evidence type="ECO:0000256" key="12">
    <source>
        <dbReference type="ARBA" id="ARBA00048366"/>
    </source>
</evidence>
<evidence type="ECO:0000256" key="9">
    <source>
        <dbReference type="ARBA" id="ARBA00022741"/>
    </source>
</evidence>
<sequence>MTIVLKVDPLNPEIEKIRIAADYIKKGATVAFPTETVYGLGADAFNPQAARKVYEAKNRPMDNPLIVHIADLNQLFDVAKNIPDYVLDLVQKVWPGPITFILPKTDKVPKETTAGLDTVAVRSPAHPIALQLIRESGVPIAAPSANLATKPSPTKAEHVIEDMNERVDVIIDGGETFFGVESTIVNVTVNPPTLLRPGPFTVEELKKIFPDLEIPQELFKGGFKVALAPGMKYKHYAPSKKMILVEDQNIFVDVVKILRKKYTTVAICLSEDCGKIDEPRIQLGSKENLYEVAKNLFDAFRRLDKMDADLGVLEGVEEKGIGLAIMNRSRKASGFSVVKEKGDVSKYVDI</sequence>
<dbReference type="GO" id="GO:0006450">
    <property type="term" value="P:regulation of translational fidelity"/>
    <property type="evidence" value="ECO:0007669"/>
    <property type="project" value="TreeGrafter"/>
</dbReference>
<dbReference type="GO" id="GO:0005524">
    <property type="term" value="F:ATP binding"/>
    <property type="evidence" value="ECO:0007669"/>
    <property type="project" value="UniProtKB-UniRule"/>
</dbReference>
<dbReference type="GO" id="GO:0005737">
    <property type="term" value="C:cytoplasm"/>
    <property type="evidence" value="ECO:0007669"/>
    <property type="project" value="UniProtKB-SubCell"/>
</dbReference>
<feature type="binding site" evidence="14">
    <location>
        <position position="59"/>
    </location>
    <ligand>
        <name>ATP</name>
        <dbReference type="ChEBI" id="CHEBI:30616"/>
    </ligand>
</feature>
<evidence type="ECO:0000313" key="17">
    <source>
        <dbReference type="Proteomes" id="UP000024332"/>
    </source>
</evidence>
<feature type="binding site" evidence="14">
    <location>
        <position position="68"/>
    </location>
    <ligand>
        <name>L-threonine</name>
        <dbReference type="ChEBI" id="CHEBI:57926"/>
    </ligand>
</feature>
<evidence type="ECO:0000256" key="11">
    <source>
        <dbReference type="ARBA" id="ARBA00029774"/>
    </source>
</evidence>
<evidence type="ECO:0000256" key="13">
    <source>
        <dbReference type="PIRNR" id="PIRNR004930"/>
    </source>
</evidence>
<dbReference type="Gene3D" id="3.90.870.10">
    <property type="entry name" value="DHBP synthase"/>
    <property type="match status" value="1"/>
</dbReference>
<feature type="binding site" evidence="14">
    <location>
        <position position="152"/>
    </location>
    <ligand>
        <name>ATP</name>
        <dbReference type="ChEBI" id="CHEBI:30616"/>
    </ligand>
</feature>
<evidence type="ECO:0000256" key="8">
    <source>
        <dbReference type="ARBA" id="ARBA00022695"/>
    </source>
</evidence>
<evidence type="ECO:0000256" key="1">
    <source>
        <dbReference type="ARBA" id="ARBA00004496"/>
    </source>
</evidence>
<feature type="binding site" evidence="14">
    <location>
        <position position="236"/>
    </location>
    <ligand>
        <name>ATP</name>
        <dbReference type="ChEBI" id="CHEBI:30616"/>
    </ligand>
</feature>
<dbReference type="GO" id="GO:0008033">
    <property type="term" value="P:tRNA processing"/>
    <property type="evidence" value="ECO:0007669"/>
    <property type="project" value="UniProtKB-KW"/>
</dbReference>
<keyword evidence="5 13" id="KW-0963">Cytoplasm</keyword>
<dbReference type="EMBL" id="JFZT01000048">
    <property type="protein sequence ID" value="EZQ03201.1"/>
    <property type="molecule type" value="Genomic_DNA"/>
</dbReference>
<dbReference type="OrthoDB" id="39992at2157"/>
<gene>
    <name evidence="16" type="ORF">CM19_10270</name>
</gene>
<feature type="binding site" evidence="14">
    <location>
        <position position="63"/>
    </location>
    <ligand>
        <name>ATP</name>
        <dbReference type="ChEBI" id="CHEBI:30616"/>
    </ligand>
</feature>
<dbReference type="InterPro" id="IPR006070">
    <property type="entry name" value="Sua5-like_dom"/>
</dbReference>
<comment type="catalytic activity">
    <reaction evidence="12 13">
        <text>L-threonine + hydrogencarbonate + ATP = L-threonylcarbamoyladenylate + diphosphate + H2O</text>
        <dbReference type="Rhea" id="RHEA:36407"/>
        <dbReference type="ChEBI" id="CHEBI:15377"/>
        <dbReference type="ChEBI" id="CHEBI:17544"/>
        <dbReference type="ChEBI" id="CHEBI:30616"/>
        <dbReference type="ChEBI" id="CHEBI:33019"/>
        <dbReference type="ChEBI" id="CHEBI:57926"/>
        <dbReference type="ChEBI" id="CHEBI:73682"/>
        <dbReference type="EC" id="2.7.7.87"/>
    </reaction>
</comment>
<feature type="domain" description="YrdC-like" evidence="15">
    <location>
        <begin position="14"/>
        <end position="200"/>
    </location>
</feature>
<comment type="similarity">
    <text evidence="2 13">Belongs to the SUA5 family.</text>
</comment>
<comment type="caution">
    <text evidence="16">The sequence shown here is derived from an EMBL/GenBank/DDBJ whole genome shotgun (WGS) entry which is preliminary data.</text>
</comment>
<dbReference type="AlphaFoldDB" id="A0A031LM27"/>
<dbReference type="Gene3D" id="3.40.50.11030">
    <property type="entry name" value="Threonylcarbamoyl-AMP synthase, C-terminal domain"/>
    <property type="match status" value="1"/>
</dbReference>
<keyword evidence="9 13" id="KW-0547">Nucleotide-binding</keyword>
<dbReference type="InterPro" id="IPR050156">
    <property type="entry name" value="TC-AMP_synthase_SUA5"/>
</dbReference>
<dbReference type="Pfam" id="PF01300">
    <property type="entry name" value="Sua5_yciO_yrdC"/>
    <property type="match status" value="1"/>
</dbReference>
<organism evidence="16 17">
    <name type="scientific">Candidatus Acidianus copahuensis</name>
    <dbReference type="NCBI Taxonomy" id="1160895"/>
    <lineage>
        <taxon>Archaea</taxon>
        <taxon>Thermoproteota</taxon>
        <taxon>Thermoprotei</taxon>
        <taxon>Sulfolobales</taxon>
        <taxon>Sulfolobaceae</taxon>
        <taxon>Acidianus</taxon>
    </lineage>
</organism>
<dbReference type="PROSITE" id="PS51163">
    <property type="entry name" value="YRDC"/>
    <property type="match status" value="1"/>
</dbReference>
<evidence type="ECO:0000256" key="10">
    <source>
        <dbReference type="ARBA" id="ARBA00022840"/>
    </source>
</evidence>
<dbReference type="SUPFAM" id="SSF55821">
    <property type="entry name" value="YrdC/RibB"/>
    <property type="match status" value="1"/>
</dbReference>
<dbReference type="EC" id="2.7.7.87" evidence="3 13"/>
<evidence type="ECO:0000259" key="15">
    <source>
        <dbReference type="PROSITE" id="PS51163"/>
    </source>
</evidence>
<evidence type="ECO:0000256" key="6">
    <source>
        <dbReference type="ARBA" id="ARBA00022679"/>
    </source>
</evidence>
<evidence type="ECO:0000313" key="16">
    <source>
        <dbReference type="EMBL" id="EZQ03201.1"/>
    </source>
</evidence>
<dbReference type="RefSeq" id="WP_048100243.1">
    <property type="nucleotide sequence ID" value="NZ_JFZT01000048.1"/>
</dbReference>
<dbReference type="FunFam" id="3.90.870.10:FF:000008">
    <property type="entry name" value="Threonylcarbamoyl-AMP synthase"/>
    <property type="match status" value="1"/>
</dbReference>
<evidence type="ECO:0000256" key="5">
    <source>
        <dbReference type="ARBA" id="ARBA00022490"/>
    </source>
</evidence>
<feature type="binding site" evidence="14">
    <location>
        <position position="182"/>
    </location>
    <ligand>
        <name>L-threonine</name>
        <dbReference type="ChEBI" id="CHEBI:57926"/>
    </ligand>
</feature>
<comment type="function">
    <text evidence="13">Required for the formation of a threonylcarbamoyl group on adenosine at position 37 (t(6)A37) in tRNAs that read codons beginning with adenine.</text>
</comment>
<dbReference type="InterPro" id="IPR017945">
    <property type="entry name" value="DHBP_synth_RibB-like_a/b_dom"/>
</dbReference>
<accession>A0A031LM27</accession>
<feature type="binding site" evidence="14">
    <location>
        <position position="144"/>
    </location>
    <ligand>
        <name>ATP</name>
        <dbReference type="ChEBI" id="CHEBI:30616"/>
    </ligand>
</feature>
<evidence type="ECO:0000256" key="2">
    <source>
        <dbReference type="ARBA" id="ARBA00007663"/>
    </source>
</evidence>
<feature type="binding site" evidence="14">
    <location>
        <position position="118"/>
    </location>
    <ligand>
        <name>ATP</name>
        <dbReference type="ChEBI" id="CHEBI:30616"/>
    </ligand>
</feature>
<dbReference type="GO" id="GO:0003725">
    <property type="term" value="F:double-stranded RNA binding"/>
    <property type="evidence" value="ECO:0007669"/>
    <property type="project" value="UniProtKB-UniRule"/>
</dbReference>
<dbReference type="GO" id="GO:0061710">
    <property type="term" value="F:L-threonylcarbamoyladenylate synthase"/>
    <property type="evidence" value="ECO:0007669"/>
    <property type="project" value="UniProtKB-EC"/>
</dbReference>
<dbReference type="GO" id="GO:0000049">
    <property type="term" value="F:tRNA binding"/>
    <property type="evidence" value="ECO:0007669"/>
    <property type="project" value="TreeGrafter"/>
</dbReference>
<feature type="binding site" evidence="14">
    <location>
        <position position="122"/>
    </location>
    <ligand>
        <name>L-threonine</name>
        <dbReference type="ChEBI" id="CHEBI:57926"/>
    </ligand>
</feature>
<keyword evidence="8 13" id="KW-0548">Nucleotidyltransferase</keyword>
<keyword evidence="7 13" id="KW-0819">tRNA processing</keyword>